<dbReference type="AlphaFoldDB" id="A0A9P5P060"/>
<dbReference type="EMBL" id="JADNYJ010000008">
    <property type="protein sequence ID" value="KAF8909796.1"/>
    <property type="molecule type" value="Genomic_DNA"/>
</dbReference>
<comment type="caution">
    <text evidence="1">The sequence shown here is derived from an EMBL/GenBank/DDBJ whole genome shotgun (WGS) entry which is preliminary data.</text>
</comment>
<keyword evidence="2" id="KW-1185">Reference proteome</keyword>
<protein>
    <submittedName>
        <fullName evidence="1">Uncharacterized protein</fullName>
    </submittedName>
</protein>
<accession>A0A9P5P060</accession>
<sequence>MTTSSKERTSHVIKFLRGFPSLQDLELDLINPSLPSSDILIKILEPHISSLDEIDLNLLPNLQRLVFSGPIFLKNRFEELLYKTLQDRDVTGIATTQKDVRPLLFFELKSKEYHTYPYTTFTPEDREKYTSLVANGMHLKILVKAGYEHNVILLCDGNQKFISRTHKRIGKPIRFQMICNENK</sequence>
<proteinExistence type="predicted"/>
<name>A0A9P5P060_GYMJU</name>
<evidence type="ECO:0000313" key="2">
    <source>
        <dbReference type="Proteomes" id="UP000724874"/>
    </source>
</evidence>
<evidence type="ECO:0000313" key="1">
    <source>
        <dbReference type="EMBL" id="KAF8909796.1"/>
    </source>
</evidence>
<organism evidence="1 2">
    <name type="scientific">Gymnopilus junonius</name>
    <name type="common">Spectacular rustgill mushroom</name>
    <name type="synonym">Gymnopilus spectabilis subsp. junonius</name>
    <dbReference type="NCBI Taxonomy" id="109634"/>
    <lineage>
        <taxon>Eukaryota</taxon>
        <taxon>Fungi</taxon>
        <taxon>Dikarya</taxon>
        <taxon>Basidiomycota</taxon>
        <taxon>Agaricomycotina</taxon>
        <taxon>Agaricomycetes</taxon>
        <taxon>Agaricomycetidae</taxon>
        <taxon>Agaricales</taxon>
        <taxon>Agaricineae</taxon>
        <taxon>Hymenogastraceae</taxon>
        <taxon>Gymnopilus</taxon>
    </lineage>
</organism>
<dbReference type="Proteomes" id="UP000724874">
    <property type="component" value="Unassembled WGS sequence"/>
</dbReference>
<gene>
    <name evidence="1" type="ORF">CPB84DRAFT_1444819</name>
</gene>
<reference evidence="1" key="1">
    <citation type="submission" date="2020-11" db="EMBL/GenBank/DDBJ databases">
        <authorList>
            <consortium name="DOE Joint Genome Institute"/>
            <person name="Ahrendt S."/>
            <person name="Riley R."/>
            <person name="Andreopoulos W."/>
            <person name="LaButti K."/>
            <person name="Pangilinan J."/>
            <person name="Ruiz-duenas F.J."/>
            <person name="Barrasa J.M."/>
            <person name="Sanchez-Garcia M."/>
            <person name="Camarero S."/>
            <person name="Miyauchi S."/>
            <person name="Serrano A."/>
            <person name="Linde D."/>
            <person name="Babiker R."/>
            <person name="Drula E."/>
            <person name="Ayuso-Fernandez I."/>
            <person name="Pacheco R."/>
            <person name="Padilla G."/>
            <person name="Ferreira P."/>
            <person name="Barriuso J."/>
            <person name="Kellner H."/>
            <person name="Castanera R."/>
            <person name="Alfaro M."/>
            <person name="Ramirez L."/>
            <person name="Pisabarro A.G."/>
            <person name="Kuo A."/>
            <person name="Tritt A."/>
            <person name="Lipzen A."/>
            <person name="He G."/>
            <person name="Yan M."/>
            <person name="Ng V."/>
            <person name="Cullen D."/>
            <person name="Martin F."/>
            <person name="Rosso M.-N."/>
            <person name="Henrissat B."/>
            <person name="Hibbett D."/>
            <person name="Martinez A.T."/>
            <person name="Grigoriev I.V."/>
        </authorList>
    </citation>
    <scope>NUCLEOTIDE SEQUENCE</scope>
    <source>
        <strain evidence="1">AH 44721</strain>
    </source>
</reference>